<gene>
    <name evidence="10" type="ORF">CWD94_15295</name>
</gene>
<dbReference type="Proteomes" id="UP000232101">
    <property type="component" value="Unassembled WGS sequence"/>
</dbReference>
<evidence type="ECO:0000256" key="4">
    <source>
        <dbReference type="ARBA" id="ARBA00022729"/>
    </source>
</evidence>
<comment type="similarity">
    <text evidence="2">Belongs to the GerABKC lipoprotein family.</text>
</comment>
<name>A0A2M9Q4W5_9BACI</name>
<dbReference type="EMBL" id="PHQY01000646">
    <property type="protein sequence ID" value="PJO43120.1"/>
    <property type="molecule type" value="Genomic_DNA"/>
</dbReference>
<dbReference type="GO" id="GO:0016020">
    <property type="term" value="C:membrane"/>
    <property type="evidence" value="ECO:0007669"/>
    <property type="project" value="UniProtKB-SubCell"/>
</dbReference>
<dbReference type="InterPro" id="IPR008844">
    <property type="entry name" value="Spore_GerAC-like"/>
</dbReference>
<keyword evidence="5" id="KW-0472">Membrane</keyword>
<evidence type="ECO:0000256" key="2">
    <source>
        <dbReference type="ARBA" id="ARBA00007886"/>
    </source>
</evidence>
<keyword evidence="3" id="KW-0309">Germination</keyword>
<evidence type="ECO:0000256" key="6">
    <source>
        <dbReference type="ARBA" id="ARBA00023139"/>
    </source>
</evidence>
<keyword evidence="7" id="KW-0449">Lipoprotein</keyword>
<evidence type="ECO:0000259" key="8">
    <source>
        <dbReference type="Pfam" id="PF05504"/>
    </source>
</evidence>
<organism evidence="10 11">
    <name type="scientific">Lysinibacillus xylanilyticus</name>
    <dbReference type="NCBI Taxonomy" id="582475"/>
    <lineage>
        <taxon>Bacteria</taxon>
        <taxon>Bacillati</taxon>
        <taxon>Bacillota</taxon>
        <taxon>Bacilli</taxon>
        <taxon>Bacillales</taxon>
        <taxon>Bacillaceae</taxon>
        <taxon>Lysinibacillus</taxon>
    </lineage>
</organism>
<dbReference type="PANTHER" id="PTHR35789:SF1">
    <property type="entry name" value="SPORE GERMINATION PROTEIN B3"/>
    <property type="match status" value="1"/>
</dbReference>
<keyword evidence="4" id="KW-0732">Signal</keyword>
<evidence type="ECO:0000256" key="1">
    <source>
        <dbReference type="ARBA" id="ARBA00004635"/>
    </source>
</evidence>
<evidence type="ECO:0000256" key="3">
    <source>
        <dbReference type="ARBA" id="ARBA00022544"/>
    </source>
</evidence>
<dbReference type="GO" id="GO:0009847">
    <property type="term" value="P:spore germination"/>
    <property type="evidence" value="ECO:0007669"/>
    <property type="project" value="InterPro"/>
</dbReference>
<accession>A0A2M9Q4W5</accession>
<dbReference type="InterPro" id="IPR038501">
    <property type="entry name" value="Spore_GerAC_C_sf"/>
</dbReference>
<dbReference type="InterPro" id="IPR046953">
    <property type="entry name" value="Spore_GerAC-like_C"/>
</dbReference>
<evidence type="ECO:0000313" key="11">
    <source>
        <dbReference type="Proteomes" id="UP000232101"/>
    </source>
</evidence>
<evidence type="ECO:0000256" key="7">
    <source>
        <dbReference type="ARBA" id="ARBA00023288"/>
    </source>
</evidence>
<comment type="caution">
    <text evidence="10">The sequence shown here is derived from an EMBL/GenBank/DDBJ whole genome shotgun (WGS) entry which is preliminary data.</text>
</comment>
<evidence type="ECO:0000256" key="5">
    <source>
        <dbReference type="ARBA" id="ARBA00023136"/>
    </source>
</evidence>
<sequence length="385" mass="44391">MSRIITGFFILTVTLPLLSGCWDQIEPQRMYYVNGVGVDFKDNQYEIYLQLINFKDIAKSETPHVPEAPAEIGYATGETMEEAIYELYHSIDQEVFWGHMNYLIFTEEALKHEEVISVFDAFLRFRETRYQMNVHFTQDSLKEILLITPILNKSLIDSKLSHPLNARELEVFTEPVNLRDLVIGLNEPSHEISLPLISIDKNWETTKEHPSKETTIKGIGILSKDGLKGAIIGDTARGINWMHNKKNRGDLTFKLNNNKSLTVDVEKKHLDVKPVIKGNQVQFEVDIKVDVILNGFKKKATENEIRKGVIKKVKEEIMTTYKTGLQLDIDIYRLSEHLYRNNVKVWKTLETNGKIPLTEESIRKINVEIDKIKSGRKTFTETINK</sequence>
<comment type="subcellular location">
    <subcellularLocation>
        <location evidence="1">Membrane</location>
        <topology evidence="1">Lipid-anchor</topology>
    </subcellularLocation>
</comment>
<reference evidence="10 11" key="1">
    <citation type="submission" date="2017-11" db="EMBL/GenBank/DDBJ databases">
        <title>Bacterial isolate from king chilli rhizosphere.</title>
        <authorList>
            <person name="Takhelmayum P."/>
            <person name="Sarangthem I."/>
        </authorList>
    </citation>
    <scope>NUCLEOTIDE SEQUENCE [LARGE SCALE GENOMIC DNA]</scope>
    <source>
        <strain evidence="11">t26</strain>
    </source>
</reference>
<dbReference type="PANTHER" id="PTHR35789">
    <property type="entry name" value="SPORE GERMINATION PROTEIN B3"/>
    <property type="match status" value="1"/>
</dbReference>
<proteinExistence type="inferred from homology"/>
<protein>
    <submittedName>
        <fullName evidence="10">Ger(X)C family spore germination protein</fullName>
    </submittedName>
</protein>
<keyword evidence="6" id="KW-0564">Palmitate</keyword>
<evidence type="ECO:0000313" key="10">
    <source>
        <dbReference type="EMBL" id="PJO43120.1"/>
    </source>
</evidence>
<dbReference type="Pfam" id="PF25198">
    <property type="entry name" value="Spore_GerAC_N"/>
    <property type="match status" value="1"/>
</dbReference>
<dbReference type="Pfam" id="PF05504">
    <property type="entry name" value="Spore_GerAC"/>
    <property type="match status" value="1"/>
</dbReference>
<feature type="domain" description="Spore germination protein N-terminal" evidence="9">
    <location>
        <begin position="23"/>
        <end position="199"/>
    </location>
</feature>
<dbReference type="NCBIfam" id="TIGR02887">
    <property type="entry name" value="spore_ger_x_C"/>
    <property type="match status" value="1"/>
</dbReference>
<dbReference type="InterPro" id="IPR057336">
    <property type="entry name" value="GerAC_N"/>
</dbReference>
<feature type="domain" description="Spore germination GerAC-like C-terminal" evidence="8">
    <location>
        <begin position="218"/>
        <end position="367"/>
    </location>
</feature>
<evidence type="ECO:0000259" key="9">
    <source>
        <dbReference type="Pfam" id="PF25198"/>
    </source>
</evidence>
<dbReference type="Gene3D" id="3.30.300.210">
    <property type="entry name" value="Nutrient germinant receptor protein C, domain 3"/>
    <property type="match status" value="1"/>
</dbReference>
<dbReference type="RefSeq" id="WP_100543764.1">
    <property type="nucleotide sequence ID" value="NZ_CP158849.1"/>
</dbReference>
<dbReference type="PROSITE" id="PS51257">
    <property type="entry name" value="PROKAR_LIPOPROTEIN"/>
    <property type="match status" value="1"/>
</dbReference>
<dbReference type="AlphaFoldDB" id="A0A2M9Q4W5"/>